<protein>
    <recommendedName>
        <fullName evidence="5">MYND-type domain-containing protein</fullName>
    </recommendedName>
</protein>
<evidence type="ECO:0000313" key="6">
    <source>
        <dbReference type="EMBL" id="RKO88320.1"/>
    </source>
</evidence>
<evidence type="ECO:0000256" key="3">
    <source>
        <dbReference type="ARBA" id="ARBA00022833"/>
    </source>
</evidence>
<dbReference type="Proteomes" id="UP000269721">
    <property type="component" value="Unassembled WGS sequence"/>
</dbReference>
<dbReference type="PANTHER" id="PTHR10237:SF14">
    <property type="entry name" value="MYND-TYPE DOMAIN-CONTAINING PROTEIN"/>
    <property type="match status" value="1"/>
</dbReference>
<dbReference type="Pfam" id="PF01753">
    <property type="entry name" value="zf-MYND"/>
    <property type="match status" value="2"/>
</dbReference>
<evidence type="ECO:0000256" key="1">
    <source>
        <dbReference type="ARBA" id="ARBA00022723"/>
    </source>
</evidence>
<dbReference type="InterPro" id="IPR024119">
    <property type="entry name" value="TF_DEAF-1"/>
</dbReference>
<sequence>MQPPATSPSCVASSVEPFLHRASCGYAIATVMKRDGHLEAAVERYHRAIAIAESASEAERRSMVLFHGEEKSTGELLDELLGRVRIELTTTVERISTIPDESFRLAKMATACRAWESKDCFAQRSFCINIYTRIFRDGNAFISPPTAGDLAFMRGIFESDAEPVLHRVQCGFTLGYLHGRRGNRKASGDDYRRAIALAKSATAAERSATARLGAGKTAIVGDLLDGYLRVLRRALPVLAQRLTNAILERAFFVHGRSCDKCRTSYGTLKHCARCKRVKYCSPACQKDAWSQHRASCRPPGTLVVGDLVYVPRQAGEEGGMDRVLEMCSPAPGDRWRVGWIGGAEAETSETIVDTASVSQKSLTIDLRGGQTTPRACFVLSRHLCPQRAFFVHGRSCDKCETSSGTMKFCARCKRVNYCPSVCQKGAWPRHLPSCRPPSSFVVGDLVSIEMESVEEICTSRFSRVLEIRGPAPGNRWRVGWIGGADAETGDIIFDATFIRLVVPCNERDELVSLVCLLTPPPPPPRPCLPGPPTFCNNTSLLLLRSPFSPSTTAPSTASTE</sequence>
<evidence type="ECO:0000256" key="2">
    <source>
        <dbReference type="ARBA" id="ARBA00022771"/>
    </source>
</evidence>
<reference evidence="7" key="1">
    <citation type="journal article" date="2018" name="Nat. Microbiol.">
        <title>Leveraging single-cell genomics to expand the fungal tree of life.</title>
        <authorList>
            <person name="Ahrendt S.R."/>
            <person name="Quandt C.A."/>
            <person name="Ciobanu D."/>
            <person name="Clum A."/>
            <person name="Salamov A."/>
            <person name="Andreopoulos B."/>
            <person name="Cheng J.F."/>
            <person name="Woyke T."/>
            <person name="Pelin A."/>
            <person name="Henrissat B."/>
            <person name="Reynolds N.K."/>
            <person name="Benny G.L."/>
            <person name="Smith M.E."/>
            <person name="James T.Y."/>
            <person name="Grigoriev I.V."/>
        </authorList>
    </citation>
    <scope>NUCLEOTIDE SEQUENCE [LARGE SCALE GENOMIC DNA]</scope>
</reference>
<dbReference type="PROSITE" id="PS50865">
    <property type="entry name" value="ZF_MYND_2"/>
    <property type="match status" value="2"/>
</dbReference>
<dbReference type="InterPro" id="IPR002893">
    <property type="entry name" value="Znf_MYND"/>
</dbReference>
<name>A0A4P9WBM4_9FUNG</name>
<dbReference type="EMBL" id="KZ996796">
    <property type="protein sequence ID" value="RKO88320.1"/>
    <property type="molecule type" value="Genomic_DNA"/>
</dbReference>
<dbReference type="OrthoDB" id="2900813at2759"/>
<keyword evidence="7" id="KW-1185">Reference proteome</keyword>
<keyword evidence="2 4" id="KW-0863">Zinc-finger</keyword>
<dbReference type="SUPFAM" id="SSF144232">
    <property type="entry name" value="HIT/MYND zinc finger-like"/>
    <property type="match status" value="2"/>
</dbReference>
<dbReference type="Gene3D" id="6.10.140.2220">
    <property type="match status" value="2"/>
</dbReference>
<keyword evidence="1" id="KW-0479">Metal-binding</keyword>
<evidence type="ECO:0000313" key="7">
    <source>
        <dbReference type="Proteomes" id="UP000269721"/>
    </source>
</evidence>
<dbReference type="GO" id="GO:0005634">
    <property type="term" value="C:nucleus"/>
    <property type="evidence" value="ECO:0007669"/>
    <property type="project" value="TreeGrafter"/>
</dbReference>
<dbReference type="GO" id="GO:0000981">
    <property type="term" value="F:DNA-binding transcription factor activity, RNA polymerase II-specific"/>
    <property type="evidence" value="ECO:0007669"/>
    <property type="project" value="TreeGrafter"/>
</dbReference>
<dbReference type="GO" id="GO:0008270">
    <property type="term" value="F:zinc ion binding"/>
    <property type="evidence" value="ECO:0007669"/>
    <property type="project" value="UniProtKB-KW"/>
</dbReference>
<evidence type="ECO:0000259" key="5">
    <source>
        <dbReference type="PROSITE" id="PS50865"/>
    </source>
</evidence>
<organism evidence="6 7">
    <name type="scientific">Blyttiomyces helicus</name>
    <dbReference type="NCBI Taxonomy" id="388810"/>
    <lineage>
        <taxon>Eukaryota</taxon>
        <taxon>Fungi</taxon>
        <taxon>Fungi incertae sedis</taxon>
        <taxon>Chytridiomycota</taxon>
        <taxon>Chytridiomycota incertae sedis</taxon>
        <taxon>Chytridiomycetes</taxon>
        <taxon>Chytridiomycetes incertae sedis</taxon>
        <taxon>Blyttiomyces</taxon>
    </lineage>
</organism>
<dbReference type="AlphaFoldDB" id="A0A4P9WBM4"/>
<feature type="domain" description="MYND-type" evidence="5">
    <location>
        <begin position="396"/>
        <end position="434"/>
    </location>
</feature>
<dbReference type="PANTHER" id="PTHR10237">
    <property type="entry name" value="DEFORMED EPIDERMAL AUTOREGULATORY FACTOR 1 HOMOLOG SUPPRESSIN"/>
    <property type="match status" value="1"/>
</dbReference>
<feature type="domain" description="MYND-type" evidence="5">
    <location>
        <begin position="258"/>
        <end position="296"/>
    </location>
</feature>
<gene>
    <name evidence="6" type="ORF">BDK51DRAFT_38949</name>
</gene>
<evidence type="ECO:0000256" key="4">
    <source>
        <dbReference type="PROSITE-ProRule" id="PRU00134"/>
    </source>
</evidence>
<proteinExistence type="predicted"/>
<keyword evidence="3" id="KW-0862">Zinc</keyword>
<accession>A0A4P9WBM4</accession>